<dbReference type="AlphaFoldDB" id="A0A673GP02"/>
<evidence type="ECO:0000313" key="12">
    <source>
        <dbReference type="Ensembl" id="ENSSRHP00000015149.1"/>
    </source>
</evidence>
<protein>
    <submittedName>
        <fullName evidence="12">Armadillo repeat protein deleted in velo-cardio-facial syndrome homolog</fullName>
    </submittedName>
</protein>
<dbReference type="Proteomes" id="UP000472270">
    <property type="component" value="Unassembled WGS sequence"/>
</dbReference>
<dbReference type="PANTHER" id="PTHR10372">
    <property type="entry name" value="PLAKOPHILLIN-RELATED"/>
    <property type="match status" value="1"/>
</dbReference>
<feature type="region of interest" description="Disordered" evidence="11">
    <location>
        <begin position="100"/>
        <end position="122"/>
    </location>
</feature>
<gene>
    <name evidence="12" type="primary">LOC107752493</name>
</gene>
<proteinExistence type="inferred from homology"/>
<reference evidence="12" key="2">
    <citation type="submission" date="2025-09" db="UniProtKB">
        <authorList>
            <consortium name="Ensembl"/>
        </authorList>
    </citation>
    <scope>IDENTIFICATION</scope>
</reference>
<evidence type="ECO:0000256" key="6">
    <source>
        <dbReference type="ARBA" id="ARBA00022737"/>
    </source>
</evidence>
<feature type="compositionally biased region" description="Low complexity" evidence="11">
    <location>
        <begin position="139"/>
        <end position="158"/>
    </location>
</feature>
<evidence type="ECO:0000313" key="13">
    <source>
        <dbReference type="Proteomes" id="UP000472270"/>
    </source>
</evidence>
<sequence>MEEYDVPSAASILASVKEQEARFERLTRALEEERRNVSLQLERGSLPSDRLVGGTTGGSNQPLAWQQMVMQEQSPSNQTSLAMMQEPQEVMEEIVTIEEDPGTPTSHVSVVTSEDGTTRRTETKVTKMVKTVTTRTVRQVPLGPDGLPLPEGSSPLGSYTDSIDRRYMKNGERFITPQATSTLTRSYNNYSDSYNDAPDNMPNNYGSLSRGVNYRPYQPYMPTGGYRPENSYTLPIRKDDYGHVAQPQVPMGSSTVDLNRSQPERFQPEPYGLEDDRRSLGPDDEEPYNLEPDYSTANRRTLPGRNGGRAKWIGYEDPIEAELIDERHPYIHGMYPAPLAQPERGSLASLDHMGGRRSPSIDSIRKDPRWRDPDLPEVIAMLGHPIDPVKSNAAAYLQHLCYENDKIKKDVRQLKGIPVLVGLLDHPKAEVHRKSCGALRNISYGKDHDNKVAIKSCDGIPALIRLLRKTNDMEVRELITGTLWNLSSYEPLKMVIINHGLQTMTNEVIIPHSGWEHEPNEDSKPRDAEWTTVFKNTSGCLRNVSSDGAEARRRLRECEGLVDALLHALQSAVGKKDMDSKSVENCVCIMRNLSYHVHKEVPGAEKFQDPSALQGPGSAGTQRKKKDDAGCFGGKKAKGRKNGELDKNYDTLDLPKRTEPTKGFELLYQPEVVRLYLSLLTESQNYNTLEAAAGALQNLSAGHWTWSNYIRATVRKEKGLPILVELLRSDSDKVVRAVAIALRNLSIDRRNKDLIGSYAMRDLVSNLPSGQQRPAKNLEEDTVVAILNTIHEIIIDSSENARSLITAQAIDKLVAINRTSQSARETKAASHVLQTVWSYKELRNALTKDGWNKTHFQPIPTGTPKGSKSCKPGYDDTTLPLMETNQG</sequence>
<evidence type="ECO:0000256" key="9">
    <source>
        <dbReference type="ARBA" id="ARBA00023242"/>
    </source>
</evidence>
<dbReference type="SUPFAM" id="SSF48371">
    <property type="entry name" value="ARM repeat"/>
    <property type="match status" value="1"/>
</dbReference>
<dbReference type="InterPro" id="IPR000225">
    <property type="entry name" value="Armadillo"/>
</dbReference>
<feature type="region of interest" description="Disordered" evidence="11">
    <location>
        <begin position="852"/>
        <end position="887"/>
    </location>
</feature>
<dbReference type="GO" id="GO:0005737">
    <property type="term" value="C:cytoplasm"/>
    <property type="evidence" value="ECO:0007669"/>
    <property type="project" value="UniProtKB-SubCell"/>
</dbReference>
<feature type="compositionally biased region" description="Polar residues" evidence="11">
    <location>
        <begin position="251"/>
        <end position="261"/>
    </location>
</feature>
<dbReference type="Gene3D" id="1.25.10.10">
    <property type="entry name" value="Leucine-rich Repeat Variant"/>
    <property type="match status" value="1"/>
</dbReference>
<dbReference type="InterPro" id="IPR016024">
    <property type="entry name" value="ARM-type_fold"/>
</dbReference>
<accession>A0A673GP02</accession>
<evidence type="ECO:0000256" key="4">
    <source>
        <dbReference type="ARBA" id="ARBA00005462"/>
    </source>
</evidence>
<evidence type="ECO:0000256" key="1">
    <source>
        <dbReference type="ARBA" id="ARBA00004123"/>
    </source>
</evidence>
<evidence type="ECO:0000256" key="2">
    <source>
        <dbReference type="ARBA" id="ARBA00004496"/>
    </source>
</evidence>
<feature type="region of interest" description="Disordered" evidence="11">
    <location>
        <begin position="244"/>
        <end position="302"/>
    </location>
</feature>
<dbReference type="InterPro" id="IPR028435">
    <property type="entry name" value="Plakophilin/d_Catenin"/>
</dbReference>
<organism evidence="12 13">
    <name type="scientific">Sinocyclocheilus rhinocerous</name>
    <dbReference type="NCBI Taxonomy" id="307959"/>
    <lineage>
        <taxon>Eukaryota</taxon>
        <taxon>Metazoa</taxon>
        <taxon>Chordata</taxon>
        <taxon>Craniata</taxon>
        <taxon>Vertebrata</taxon>
        <taxon>Euteleostomi</taxon>
        <taxon>Actinopterygii</taxon>
        <taxon>Neopterygii</taxon>
        <taxon>Teleostei</taxon>
        <taxon>Ostariophysi</taxon>
        <taxon>Cypriniformes</taxon>
        <taxon>Cyprinidae</taxon>
        <taxon>Cyprininae</taxon>
        <taxon>Sinocyclocheilus</taxon>
    </lineage>
</organism>
<dbReference type="GO" id="GO:0005912">
    <property type="term" value="C:adherens junction"/>
    <property type="evidence" value="ECO:0007669"/>
    <property type="project" value="UniProtKB-SubCell"/>
</dbReference>
<keyword evidence="8" id="KW-0965">Cell junction</keyword>
<dbReference type="Ensembl" id="ENSSRHT00000015652.1">
    <property type="protein sequence ID" value="ENSSRHP00000015149.1"/>
    <property type="gene ID" value="ENSSRHG00000007340.1"/>
</dbReference>
<keyword evidence="9" id="KW-0539">Nucleus</keyword>
<comment type="similarity">
    <text evidence="4">Belongs to the beta-catenin family.</text>
</comment>
<dbReference type="GO" id="GO:0098609">
    <property type="term" value="P:cell-cell adhesion"/>
    <property type="evidence" value="ECO:0007669"/>
    <property type="project" value="InterPro"/>
</dbReference>
<dbReference type="Pfam" id="PF00514">
    <property type="entry name" value="Arm"/>
    <property type="match status" value="4"/>
</dbReference>
<evidence type="ECO:0000256" key="10">
    <source>
        <dbReference type="PROSITE-ProRule" id="PRU00259"/>
    </source>
</evidence>
<keyword evidence="7" id="KW-0130">Cell adhesion</keyword>
<dbReference type="FunFam" id="1.25.10.10:FF:000007">
    <property type="entry name" value="ARVCF, delta catenin family member"/>
    <property type="match status" value="1"/>
</dbReference>
<feature type="compositionally biased region" description="Basic and acidic residues" evidence="11">
    <location>
        <begin position="641"/>
        <end position="654"/>
    </location>
</feature>
<reference evidence="12" key="1">
    <citation type="submission" date="2025-08" db="UniProtKB">
        <authorList>
            <consortium name="Ensembl"/>
        </authorList>
    </citation>
    <scope>IDENTIFICATION</scope>
</reference>
<dbReference type="GO" id="GO:0005886">
    <property type="term" value="C:plasma membrane"/>
    <property type="evidence" value="ECO:0007669"/>
    <property type="project" value="TreeGrafter"/>
</dbReference>
<dbReference type="GO" id="GO:0048513">
    <property type="term" value="P:animal organ development"/>
    <property type="evidence" value="ECO:0007669"/>
    <property type="project" value="UniProtKB-ARBA"/>
</dbReference>
<dbReference type="PANTHER" id="PTHR10372:SF5">
    <property type="entry name" value="SPLICING REGULATOR ARVCF"/>
    <property type="match status" value="1"/>
</dbReference>
<comment type="subcellular location">
    <subcellularLocation>
        <location evidence="3">Cell junction</location>
        <location evidence="3">Adherens junction</location>
    </subcellularLocation>
    <subcellularLocation>
        <location evidence="2">Cytoplasm</location>
    </subcellularLocation>
    <subcellularLocation>
        <location evidence="1">Nucleus</location>
    </subcellularLocation>
</comment>
<evidence type="ECO:0000256" key="5">
    <source>
        <dbReference type="ARBA" id="ARBA00022490"/>
    </source>
</evidence>
<evidence type="ECO:0000256" key="11">
    <source>
        <dbReference type="SAM" id="MobiDB-lite"/>
    </source>
</evidence>
<dbReference type="GO" id="GO:0005634">
    <property type="term" value="C:nucleus"/>
    <property type="evidence" value="ECO:0007669"/>
    <property type="project" value="UniProtKB-SubCell"/>
</dbReference>
<feature type="region of interest" description="Disordered" evidence="11">
    <location>
        <begin position="139"/>
        <end position="159"/>
    </location>
</feature>
<feature type="repeat" description="ARM" evidence="10">
    <location>
        <begin position="415"/>
        <end position="452"/>
    </location>
</feature>
<dbReference type="SMART" id="SM00185">
    <property type="entry name" value="ARM"/>
    <property type="match status" value="6"/>
</dbReference>
<evidence type="ECO:0000256" key="3">
    <source>
        <dbReference type="ARBA" id="ARBA00004536"/>
    </source>
</evidence>
<keyword evidence="5" id="KW-0963">Cytoplasm</keyword>
<evidence type="ECO:0000256" key="7">
    <source>
        <dbReference type="ARBA" id="ARBA00022889"/>
    </source>
</evidence>
<name>A0A673GP02_9TELE</name>
<dbReference type="InterPro" id="IPR011989">
    <property type="entry name" value="ARM-like"/>
</dbReference>
<keyword evidence="6" id="KW-0677">Repeat</keyword>
<evidence type="ECO:0000256" key="8">
    <source>
        <dbReference type="ARBA" id="ARBA00022949"/>
    </source>
</evidence>
<dbReference type="PROSITE" id="PS50176">
    <property type="entry name" value="ARM_REPEAT"/>
    <property type="match status" value="3"/>
</dbReference>
<feature type="compositionally biased region" description="Polar residues" evidence="11">
    <location>
        <begin position="103"/>
        <end position="115"/>
    </location>
</feature>
<feature type="repeat" description="ARM" evidence="10">
    <location>
        <begin position="718"/>
        <end position="755"/>
    </location>
</feature>
<feature type="region of interest" description="Disordered" evidence="11">
    <location>
        <begin position="606"/>
        <end position="654"/>
    </location>
</feature>
<feature type="repeat" description="ARM" evidence="10">
    <location>
        <begin position="458"/>
        <end position="501"/>
    </location>
</feature>
<keyword evidence="13" id="KW-1185">Reference proteome</keyword>